<name>A0A3G9JVB4_9FIRM</name>
<dbReference type="PANTHER" id="PTHR39201:SF1">
    <property type="entry name" value="FLAVODOXIN-LIKE DOMAIN-CONTAINING PROTEIN"/>
    <property type="match status" value="1"/>
</dbReference>
<evidence type="ECO:0000259" key="3">
    <source>
        <dbReference type="Pfam" id="PF12682"/>
    </source>
</evidence>
<dbReference type="InterPro" id="IPR041183">
    <property type="entry name" value="Cyclophilin-like"/>
</dbReference>
<feature type="domain" description="Flavodoxin-like" evidence="3">
    <location>
        <begin position="57"/>
        <end position="208"/>
    </location>
</feature>
<dbReference type="InterPro" id="IPR008254">
    <property type="entry name" value="Flavodoxin/NO_synth"/>
</dbReference>
<dbReference type="PROSITE" id="PS51257">
    <property type="entry name" value="PROKAR_LIPOPROTEIN"/>
    <property type="match status" value="1"/>
</dbReference>
<reference evidence="5 6" key="1">
    <citation type="submission" date="2018-11" db="EMBL/GenBank/DDBJ databases">
        <title>Novel Erysipelotrichaceae bacterium isolated from small intestine of a swine.</title>
        <authorList>
            <person name="Kim J.S."/>
            <person name="Choe H."/>
            <person name="Lee Y.R."/>
            <person name="Kim K.M."/>
            <person name="Park D.S."/>
        </authorList>
    </citation>
    <scope>NUCLEOTIDE SEQUENCE [LARGE SCALE GENOMIC DNA]</scope>
    <source>
        <strain evidence="5 6">SG0102</strain>
    </source>
</reference>
<evidence type="ECO:0008006" key="7">
    <source>
        <dbReference type="Google" id="ProtNLM"/>
    </source>
</evidence>
<evidence type="ECO:0000313" key="5">
    <source>
        <dbReference type="EMBL" id="BBH26834.1"/>
    </source>
</evidence>
<dbReference type="SUPFAM" id="SSF50891">
    <property type="entry name" value="Cyclophilin-like"/>
    <property type="match status" value="1"/>
</dbReference>
<evidence type="ECO:0000256" key="2">
    <source>
        <dbReference type="SAM" id="SignalP"/>
    </source>
</evidence>
<dbReference type="PROSITE" id="PS00201">
    <property type="entry name" value="FLAVODOXIN"/>
    <property type="match status" value="1"/>
</dbReference>
<dbReference type="Pfam" id="PF12682">
    <property type="entry name" value="Flavodoxin_4"/>
    <property type="match status" value="1"/>
</dbReference>
<dbReference type="PANTHER" id="PTHR39201">
    <property type="entry name" value="EXPORTED PROTEIN-RELATED"/>
    <property type="match status" value="1"/>
</dbReference>
<keyword evidence="6" id="KW-1185">Reference proteome</keyword>
<dbReference type="Gene3D" id="2.40.100.20">
    <property type="match status" value="1"/>
</dbReference>
<dbReference type="GO" id="GO:0009055">
    <property type="term" value="F:electron transfer activity"/>
    <property type="evidence" value="ECO:0007669"/>
    <property type="project" value="InterPro"/>
</dbReference>
<evidence type="ECO:0000313" key="6">
    <source>
        <dbReference type="Proteomes" id="UP000268059"/>
    </source>
</evidence>
<evidence type="ECO:0000259" key="4">
    <source>
        <dbReference type="Pfam" id="PF18050"/>
    </source>
</evidence>
<protein>
    <recommendedName>
        <fullName evidence="7">Flavodoxin-like domain-containing protein</fullName>
    </recommendedName>
</protein>
<dbReference type="Proteomes" id="UP000268059">
    <property type="component" value="Chromosome"/>
</dbReference>
<dbReference type="InterPro" id="IPR029039">
    <property type="entry name" value="Flavoprotein-like_sf"/>
</dbReference>
<feature type="domain" description="Cyclophilin-like" evidence="4">
    <location>
        <begin position="227"/>
        <end position="335"/>
    </location>
</feature>
<organism evidence="5 6">
    <name type="scientific">Intestinibaculum porci</name>
    <dbReference type="NCBI Taxonomy" id="2487118"/>
    <lineage>
        <taxon>Bacteria</taxon>
        <taxon>Bacillati</taxon>
        <taxon>Bacillota</taxon>
        <taxon>Erysipelotrichia</taxon>
        <taxon>Erysipelotrichales</taxon>
        <taxon>Erysipelotrichaceae</taxon>
        <taxon>Intestinibaculum</taxon>
    </lineage>
</organism>
<dbReference type="Pfam" id="PF18050">
    <property type="entry name" value="Cyclophil_like2"/>
    <property type="match status" value="1"/>
</dbReference>
<feature type="region of interest" description="Disordered" evidence="1">
    <location>
        <begin position="31"/>
        <end position="51"/>
    </location>
</feature>
<dbReference type="InterPro" id="IPR001226">
    <property type="entry name" value="Flavodoxin_CS"/>
</dbReference>
<dbReference type="InParanoid" id="A0A3G9JVB4"/>
<dbReference type="SUPFAM" id="SSF52218">
    <property type="entry name" value="Flavoproteins"/>
    <property type="match status" value="1"/>
</dbReference>
<proteinExistence type="predicted"/>
<gene>
    <name evidence="5" type="ORF">SG0102_17680</name>
</gene>
<dbReference type="InterPro" id="IPR029000">
    <property type="entry name" value="Cyclophilin-like_dom_sf"/>
</dbReference>
<dbReference type="Gene3D" id="3.40.50.360">
    <property type="match status" value="1"/>
</dbReference>
<dbReference type="EMBL" id="AP019309">
    <property type="protein sequence ID" value="BBH26834.1"/>
    <property type="molecule type" value="Genomic_DNA"/>
</dbReference>
<feature type="compositionally biased region" description="Polar residues" evidence="1">
    <location>
        <begin position="37"/>
        <end position="51"/>
    </location>
</feature>
<evidence type="ECO:0000256" key="1">
    <source>
        <dbReference type="SAM" id="MobiDB-lite"/>
    </source>
</evidence>
<dbReference type="GO" id="GO:0010181">
    <property type="term" value="F:FMN binding"/>
    <property type="evidence" value="ECO:0007669"/>
    <property type="project" value="InterPro"/>
</dbReference>
<dbReference type="RefSeq" id="WP_197715033.1">
    <property type="nucleotide sequence ID" value="NZ_AP019309.1"/>
</dbReference>
<keyword evidence="2" id="KW-0732">Signal</keyword>
<feature type="chain" id="PRO_5039037318" description="Flavodoxin-like domain-containing protein" evidence="2">
    <location>
        <begin position="25"/>
        <end position="338"/>
    </location>
</feature>
<feature type="region of interest" description="Disordered" evidence="1">
    <location>
        <begin position="97"/>
        <end position="120"/>
    </location>
</feature>
<sequence>MKKSGKALAFVLAIAFILTFTLSACGSKKATVKENNTEQSKSGAGDTSDTNDSGKDVLVVYFSATGTTKGVAKKIANITDADLYEIVAAQKYTSDDLNYNDPDSRTSVEQNDPTVRPKIGSDEISLDGYSTIFIGYPIWQGQEPRIMDTFVENHKFAGITVIPFCTSGSSSIGSSGKNLADHAGSGNWLDGKRFSGSVSKDKLRNWIDGFHIKEKSKEDKKSMPKVRIGNKAVNVEWEDNESVQALRDLCTDKPLKIKMSMYGGFEQVGSIGQSLPRNDKQTTTRAGDIVLYSGNQIVVFYGSNSWAYTRLGHITDQDAEGMAKLLGNGDVTITISME</sequence>
<dbReference type="KEGG" id="ebm:SG0102_17680"/>
<feature type="signal peptide" evidence="2">
    <location>
        <begin position="1"/>
        <end position="24"/>
    </location>
</feature>
<dbReference type="AlphaFoldDB" id="A0A3G9JVB4"/>
<dbReference type="GO" id="GO:0016651">
    <property type="term" value="F:oxidoreductase activity, acting on NAD(P)H"/>
    <property type="evidence" value="ECO:0007669"/>
    <property type="project" value="UniProtKB-ARBA"/>
</dbReference>
<accession>A0A3G9JVB4</accession>